<dbReference type="InterPro" id="IPR043129">
    <property type="entry name" value="ATPase_NBD"/>
</dbReference>
<comment type="similarity">
    <text evidence="1">Belongs to the ROK (NagC/XylR) family.</text>
</comment>
<sequence length="427" mass="44037">MSGTGVNLGALAEFNVAVVLDAIRRHPSGVTRTGISALTALSGMTVSNVCRRLVEAGLVIEEAAPARGRGKPPKILTLNRNGGFAVGVHIDPAVITYALIDLSGRVRERIRTATPTVQDAEGVVREMAAMLDALLLTAEIDRGRVLGLGVASPGPIDPQTGVVLNPPMLPGWHRVELRSALHLATGLPVLIEKDATAAVVSELWFSEPGERRNFAFLYYGTGFATGVALGGAAVRGVSSNAGDTAHIPVDPTGLMCDCGRRGCVGVVTAPRTLVAEAVRAGVLTERQAGDTTDSLQVGSAFGLLADAADAGVPAAVEILTVASQQIARALVVVVNLLDVGEVVFGGPFWSRIAPVARTVLPEAVRTDPGLVVPHGIRFSESSIPGDVAAVGAATLVLDNAFSPRPEALRIGTTGESAGRFSVPFSTP</sequence>
<evidence type="ECO:0000259" key="2">
    <source>
        <dbReference type="Pfam" id="PF12802"/>
    </source>
</evidence>
<dbReference type="InterPro" id="IPR000835">
    <property type="entry name" value="HTH_MarR-typ"/>
</dbReference>
<proteinExistence type="inferred from homology"/>
<dbReference type="InterPro" id="IPR000600">
    <property type="entry name" value="ROK"/>
</dbReference>
<evidence type="ECO:0000313" key="4">
    <source>
        <dbReference type="Proteomes" id="UP000501179"/>
    </source>
</evidence>
<feature type="domain" description="HTH marR-type" evidence="2">
    <location>
        <begin position="17"/>
        <end position="69"/>
    </location>
</feature>
<dbReference type="Gene3D" id="1.10.10.10">
    <property type="entry name" value="Winged helix-like DNA-binding domain superfamily/Winged helix DNA-binding domain"/>
    <property type="match status" value="1"/>
</dbReference>
<protein>
    <submittedName>
        <fullName evidence="3">ROK family transcriptional regulator</fullName>
    </submittedName>
</protein>
<dbReference type="RefSeq" id="WP_167025765.1">
    <property type="nucleotide sequence ID" value="NZ_CP050177.1"/>
</dbReference>
<dbReference type="EMBL" id="CP050177">
    <property type="protein sequence ID" value="QIQ02206.1"/>
    <property type="molecule type" value="Genomic_DNA"/>
</dbReference>
<dbReference type="InterPro" id="IPR036390">
    <property type="entry name" value="WH_DNA-bd_sf"/>
</dbReference>
<evidence type="ECO:0000256" key="1">
    <source>
        <dbReference type="ARBA" id="ARBA00006479"/>
    </source>
</evidence>
<dbReference type="PANTHER" id="PTHR18964:SF149">
    <property type="entry name" value="BIFUNCTIONAL UDP-N-ACETYLGLUCOSAMINE 2-EPIMERASE_N-ACETYLMANNOSAMINE KINASE"/>
    <property type="match status" value="1"/>
</dbReference>
<dbReference type="PANTHER" id="PTHR18964">
    <property type="entry name" value="ROK (REPRESSOR, ORF, KINASE) FAMILY"/>
    <property type="match status" value="1"/>
</dbReference>
<dbReference type="Pfam" id="PF12802">
    <property type="entry name" value="MarR_2"/>
    <property type="match status" value="1"/>
</dbReference>
<dbReference type="SUPFAM" id="SSF46785">
    <property type="entry name" value="Winged helix' DNA-binding domain"/>
    <property type="match status" value="1"/>
</dbReference>
<dbReference type="InterPro" id="IPR036388">
    <property type="entry name" value="WH-like_DNA-bd_sf"/>
</dbReference>
<organism evidence="3 4">
    <name type="scientific">Streptomyces liangshanensis</name>
    <dbReference type="NCBI Taxonomy" id="2717324"/>
    <lineage>
        <taxon>Bacteria</taxon>
        <taxon>Bacillati</taxon>
        <taxon>Actinomycetota</taxon>
        <taxon>Actinomycetes</taxon>
        <taxon>Kitasatosporales</taxon>
        <taxon>Streptomycetaceae</taxon>
        <taxon>Streptomyces</taxon>
    </lineage>
</organism>
<reference evidence="3 4" key="1">
    <citation type="submission" date="2020-03" db="EMBL/GenBank/DDBJ databases">
        <title>A novel species.</title>
        <authorList>
            <person name="Gao J."/>
        </authorList>
    </citation>
    <scope>NUCLEOTIDE SEQUENCE [LARGE SCALE GENOMIC DNA]</scope>
    <source>
        <strain evidence="3 4">QMT-12</strain>
    </source>
</reference>
<keyword evidence="4" id="KW-1185">Reference proteome</keyword>
<dbReference type="GO" id="GO:0003700">
    <property type="term" value="F:DNA-binding transcription factor activity"/>
    <property type="evidence" value="ECO:0007669"/>
    <property type="project" value="InterPro"/>
</dbReference>
<accession>A0A6G9GVV3</accession>
<dbReference type="Pfam" id="PF00480">
    <property type="entry name" value="ROK"/>
    <property type="match status" value="1"/>
</dbReference>
<dbReference type="KEGG" id="slia:HA039_07740"/>
<dbReference type="AlphaFoldDB" id="A0A6G9GVV3"/>
<name>A0A6G9GVV3_9ACTN</name>
<evidence type="ECO:0000313" key="3">
    <source>
        <dbReference type="EMBL" id="QIQ02206.1"/>
    </source>
</evidence>
<dbReference type="Proteomes" id="UP000501179">
    <property type="component" value="Chromosome"/>
</dbReference>
<dbReference type="SUPFAM" id="SSF53067">
    <property type="entry name" value="Actin-like ATPase domain"/>
    <property type="match status" value="1"/>
</dbReference>
<gene>
    <name evidence="3" type="ORF">HA039_07740</name>
</gene>
<dbReference type="Gene3D" id="3.30.420.40">
    <property type="match status" value="2"/>
</dbReference>